<gene>
    <name evidence="5" type="ORF">RUMHYD_02488</name>
</gene>
<evidence type="ECO:0000256" key="3">
    <source>
        <dbReference type="ARBA" id="ARBA00023163"/>
    </source>
</evidence>
<dbReference type="Gene3D" id="1.10.10.10">
    <property type="entry name" value="Winged helix-like DNA-binding domain superfamily/Winged helix DNA-binding domain"/>
    <property type="match status" value="1"/>
</dbReference>
<keyword evidence="3" id="KW-0804">Transcription</keyword>
<dbReference type="InterPro" id="IPR008920">
    <property type="entry name" value="TF_FadR/GntR_C"/>
</dbReference>
<proteinExistence type="predicted"/>
<reference evidence="5 6" key="2">
    <citation type="submission" date="2009-02" db="EMBL/GenBank/DDBJ databases">
        <title>Draft genome sequence of Blautia hydrogenotrophica DSM 10507 (Ruminococcus hydrogenotrophicus DSM 10507).</title>
        <authorList>
            <person name="Sudarsanam P."/>
            <person name="Ley R."/>
            <person name="Guruge J."/>
            <person name="Turnbaugh P.J."/>
            <person name="Mahowald M."/>
            <person name="Liep D."/>
            <person name="Gordon J."/>
        </authorList>
    </citation>
    <scope>NUCLEOTIDE SEQUENCE [LARGE SCALE GENOMIC DNA]</scope>
    <source>
        <strain evidence="6">DSM 10507 / JCM 14656 / S5a33</strain>
    </source>
</reference>
<dbReference type="RefSeq" id="WP_005949873.1">
    <property type="nucleotide sequence ID" value="NZ_CP136423.1"/>
</dbReference>
<evidence type="ECO:0000256" key="1">
    <source>
        <dbReference type="ARBA" id="ARBA00023015"/>
    </source>
</evidence>
<name>C0CNP5_BLAHS</name>
<evidence type="ECO:0000313" key="6">
    <source>
        <dbReference type="Proteomes" id="UP000003100"/>
    </source>
</evidence>
<dbReference type="HOGENOM" id="CLU_017584_5_1_9"/>
<dbReference type="PROSITE" id="PS50949">
    <property type="entry name" value="HTH_GNTR"/>
    <property type="match status" value="1"/>
</dbReference>
<keyword evidence="1" id="KW-0805">Transcription regulation</keyword>
<dbReference type="Pfam" id="PF00392">
    <property type="entry name" value="GntR"/>
    <property type="match status" value="1"/>
</dbReference>
<dbReference type="eggNOG" id="COG1802">
    <property type="taxonomic scope" value="Bacteria"/>
</dbReference>
<dbReference type="InterPro" id="IPR036388">
    <property type="entry name" value="WH-like_DNA-bd_sf"/>
</dbReference>
<evidence type="ECO:0000313" key="5">
    <source>
        <dbReference type="EMBL" id="EEG48611.1"/>
    </source>
</evidence>
<dbReference type="SUPFAM" id="SSF48008">
    <property type="entry name" value="GntR ligand-binding domain-like"/>
    <property type="match status" value="1"/>
</dbReference>
<organism evidence="5 6">
    <name type="scientific">Blautia hydrogenotrophica (strain DSM 10507 / JCM 14656 / S5a33)</name>
    <name type="common">Ruminococcus hydrogenotrophicus</name>
    <dbReference type="NCBI Taxonomy" id="476272"/>
    <lineage>
        <taxon>Bacteria</taxon>
        <taxon>Bacillati</taxon>
        <taxon>Bacillota</taxon>
        <taxon>Clostridia</taxon>
        <taxon>Lachnospirales</taxon>
        <taxon>Lachnospiraceae</taxon>
        <taxon>Blautia</taxon>
    </lineage>
</organism>
<dbReference type="Gene3D" id="1.20.120.530">
    <property type="entry name" value="GntR ligand-binding domain-like"/>
    <property type="match status" value="1"/>
</dbReference>
<dbReference type="PANTHER" id="PTHR43537:SF24">
    <property type="entry name" value="GLUCONATE OPERON TRANSCRIPTIONAL REPRESSOR"/>
    <property type="match status" value="1"/>
</dbReference>
<dbReference type="InterPro" id="IPR000524">
    <property type="entry name" value="Tscrpt_reg_HTH_GntR"/>
</dbReference>
<feature type="domain" description="HTH gntR-type" evidence="4">
    <location>
        <begin position="6"/>
        <end position="73"/>
    </location>
</feature>
<keyword evidence="6" id="KW-1185">Reference proteome</keyword>
<dbReference type="GO" id="GO:0003677">
    <property type="term" value="F:DNA binding"/>
    <property type="evidence" value="ECO:0007669"/>
    <property type="project" value="UniProtKB-KW"/>
</dbReference>
<dbReference type="InterPro" id="IPR011711">
    <property type="entry name" value="GntR_C"/>
</dbReference>
<sequence>MGLARVNLSDQIYQMLKDDIVYQRIKCGEKMTVKMLVERFQVSATPIREALIRLSQERLVTYHPNVGASVIEMTDNDLREIYEFVGEVDSLAIYYASLHPNNQELIEKLRENLTRSRELMGAENADIWNACTDEFHILFFEYCRNSRLREAAEGVRSQLAIMSNQCGKYMELQRQICWFHEHIFEAYEKGEITQAMALMRQHLRESLIEEQRLLKNEEE</sequence>
<dbReference type="PANTHER" id="PTHR43537">
    <property type="entry name" value="TRANSCRIPTIONAL REGULATOR, GNTR FAMILY"/>
    <property type="match status" value="1"/>
</dbReference>
<dbReference type="SMART" id="SM00345">
    <property type="entry name" value="HTH_GNTR"/>
    <property type="match status" value="1"/>
</dbReference>
<keyword evidence="2" id="KW-0238">DNA-binding</keyword>
<dbReference type="GeneID" id="86820806"/>
<evidence type="ECO:0000256" key="2">
    <source>
        <dbReference type="ARBA" id="ARBA00023125"/>
    </source>
</evidence>
<dbReference type="InterPro" id="IPR036390">
    <property type="entry name" value="WH_DNA-bd_sf"/>
</dbReference>
<dbReference type="EMBL" id="ACBZ01000134">
    <property type="protein sequence ID" value="EEG48611.1"/>
    <property type="molecule type" value="Genomic_DNA"/>
</dbReference>
<reference evidence="5 6" key="1">
    <citation type="submission" date="2009-01" db="EMBL/GenBank/DDBJ databases">
        <authorList>
            <person name="Fulton L."/>
            <person name="Clifton S."/>
            <person name="Fulton B."/>
            <person name="Xu J."/>
            <person name="Minx P."/>
            <person name="Pepin K.H."/>
            <person name="Johnson M."/>
            <person name="Bhonagiri V."/>
            <person name="Nash W.E."/>
            <person name="Mardis E.R."/>
            <person name="Wilson R.K."/>
        </authorList>
    </citation>
    <scope>NUCLEOTIDE SEQUENCE [LARGE SCALE GENOMIC DNA]</scope>
    <source>
        <strain evidence="6">DSM 10507 / JCM 14656 / S5a33</strain>
    </source>
</reference>
<dbReference type="SUPFAM" id="SSF46785">
    <property type="entry name" value="Winged helix' DNA-binding domain"/>
    <property type="match status" value="1"/>
</dbReference>
<dbReference type="GO" id="GO:0003700">
    <property type="term" value="F:DNA-binding transcription factor activity"/>
    <property type="evidence" value="ECO:0007669"/>
    <property type="project" value="InterPro"/>
</dbReference>
<accession>C0CNP5</accession>
<evidence type="ECO:0000259" key="4">
    <source>
        <dbReference type="PROSITE" id="PS50949"/>
    </source>
</evidence>
<dbReference type="SMART" id="SM00895">
    <property type="entry name" value="FCD"/>
    <property type="match status" value="1"/>
</dbReference>
<protein>
    <recommendedName>
        <fullName evidence="4">HTH gntR-type domain-containing protein</fullName>
    </recommendedName>
</protein>
<dbReference type="Proteomes" id="UP000003100">
    <property type="component" value="Unassembled WGS sequence"/>
</dbReference>
<dbReference type="Pfam" id="PF07729">
    <property type="entry name" value="FCD"/>
    <property type="match status" value="1"/>
</dbReference>
<dbReference type="PATRIC" id="fig|476272.21.peg.1918"/>
<dbReference type="AlphaFoldDB" id="C0CNP5"/>